<evidence type="ECO:0000313" key="1">
    <source>
        <dbReference type="EMBL" id="MPR36519.1"/>
    </source>
</evidence>
<dbReference type="RefSeq" id="WP_152764493.1">
    <property type="nucleotide sequence ID" value="NZ_WHLY01000002.1"/>
</dbReference>
<keyword evidence="2" id="KW-1185">Reference proteome</keyword>
<evidence type="ECO:0000313" key="2">
    <source>
        <dbReference type="Proteomes" id="UP000479293"/>
    </source>
</evidence>
<reference evidence="1 2" key="1">
    <citation type="submission" date="2019-10" db="EMBL/GenBank/DDBJ databases">
        <title>Draft Genome Sequence of Cytophagaceae sp. SJW1-29.</title>
        <authorList>
            <person name="Choi A."/>
        </authorList>
    </citation>
    <scope>NUCLEOTIDE SEQUENCE [LARGE SCALE GENOMIC DNA]</scope>
    <source>
        <strain evidence="1 2">SJW1-29</strain>
    </source>
</reference>
<organism evidence="1 2">
    <name type="scientific">Salmonirosea aquatica</name>
    <dbReference type="NCBI Taxonomy" id="2654236"/>
    <lineage>
        <taxon>Bacteria</taxon>
        <taxon>Pseudomonadati</taxon>
        <taxon>Bacteroidota</taxon>
        <taxon>Cytophagia</taxon>
        <taxon>Cytophagales</taxon>
        <taxon>Spirosomataceae</taxon>
        <taxon>Salmonirosea</taxon>
    </lineage>
</organism>
<dbReference type="Proteomes" id="UP000479293">
    <property type="component" value="Unassembled WGS sequence"/>
</dbReference>
<dbReference type="AlphaFoldDB" id="A0A7C9BUZ1"/>
<dbReference type="EMBL" id="WHLY01000002">
    <property type="protein sequence ID" value="MPR36519.1"/>
    <property type="molecule type" value="Genomic_DNA"/>
</dbReference>
<accession>A0A7C9BUZ1</accession>
<gene>
    <name evidence="1" type="ORF">GBK04_25065</name>
</gene>
<protein>
    <submittedName>
        <fullName evidence="1">Uncharacterized protein</fullName>
    </submittedName>
</protein>
<sequence length="87" mass="9968">MTRNYIWKESELDQRSHNLWERIEYDNADGMPMKQDTRLATINPEGLGWDAIIWRPEGDVLLPGFAFLGTAMAAVTDYLTAHETIQA</sequence>
<name>A0A7C9BUZ1_9BACT</name>
<proteinExistence type="predicted"/>
<comment type="caution">
    <text evidence="1">The sequence shown here is derived from an EMBL/GenBank/DDBJ whole genome shotgun (WGS) entry which is preliminary data.</text>
</comment>